<reference evidence="3" key="3">
    <citation type="submission" date="2015-06" db="UniProtKB">
        <authorList>
            <consortium name="EnsemblMetazoa"/>
        </authorList>
    </citation>
    <scope>IDENTIFICATION</scope>
</reference>
<evidence type="ECO:0008006" key="5">
    <source>
        <dbReference type="Google" id="ProtNLM"/>
    </source>
</evidence>
<dbReference type="EMBL" id="AMQM01005916">
    <property type="status" value="NOT_ANNOTATED_CDS"/>
    <property type="molecule type" value="Genomic_DNA"/>
</dbReference>
<name>T1EGX4_HELRO</name>
<dbReference type="AlphaFoldDB" id="T1EGX4"/>
<dbReference type="GO" id="GO:0005737">
    <property type="term" value="C:cytoplasm"/>
    <property type="evidence" value="ECO:0000318"/>
    <property type="project" value="GO_Central"/>
</dbReference>
<dbReference type="STRING" id="6412.T1EGX4"/>
<dbReference type="Pfam" id="PF01135">
    <property type="entry name" value="PCMT"/>
    <property type="match status" value="1"/>
</dbReference>
<dbReference type="HOGENOM" id="CLU_087963_0_0_1"/>
<evidence type="ECO:0000313" key="3">
    <source>
        <dbReference type="EnsemblMetazoa" id="HelroP123271"/>
    </source>
</evidence>
<dbReference type="SUPFAM" id="SSF53335">
    <property type="entry name" value="S-adenosyl-L-methionine-dependent methyltransferases"/>
    <property type="match status" value="1"/>
</dbReference>
<evidence type="ECO:0000313" key="4">
    <source>
        <dbReference type="Proteomes" id="UP000015101"/>
    </source>
</evidence>
<comment type="similarity">
    <text evidence="1">Belongs to the methyltransferase superfamily. L-isoaspartyl/D-aspartyl protein methyltransferase family.</text>
</comment>
<gene>
    <name evidence="3" type="primary">20195824</name>
    <name evidence="2" type="ORF">HELRODRAFT_123271</name>
</gene>
<dbReference type="OrthoDB" id="10257972at2759"/>
<protein>
    <recommendedName>
        <fullName evidence="5">Protein-L-isoaspartate O-methyltransferase</fullName>
    </recommendedName>
</protein>
<reference evidence="4" key="1">
    <citation type="submission" date="2012-12" db="EMBL/GenBank/DDBJ databases">
        <authorList>
            <person name="Hellsten U."/>
            <person name="Grimwood J."/>
            <person name="Chapman J.A."/>
            <person name="Shapiro H."/>
            <person name="Aerts A."/>
            <person name="Otillar R.P."/>
            <person name="Terry A.Y."/>
            <person name="Boore J.L."/>
            <person name="Simakov O."/>
            <person name="Marletaz F."/>
            <person name="Cho S.-J."/>
            <person name="Edsinger-Gonzales E."/>
            <person name="Havlak P."/>
            <person name="Kuo D.-H."/>
            <person name="Larsson T."/>
            <person name="Lv J."/>
            <person name="Arendt D."/>
            <person name="Savage R."/>
            <person name="Osoegawa K."/>
            <person name="de Jong P."/>
            <person name="Lindberg D.R."/>
            <person name="Seaver E.C."/>
            <person name="Weisblat D.A."/>
            <person name="Putnam N.H."/>
            <person name="Grigoriev I.V."/>
            <person name="Rokhsar D.S."/>
        </authorList>
    </citation>
    <scope>NUCLEOTIDE SEQUENCE</scope>
</reference>
<dbReference type="InParanoid" id="T1EGX4"/>
<dbReference type="InterPro" id="IPR000682">
    <property type="entry name" value="PCMT"/>
</dbReference>
<dbReference type="CTD" id="20195824"/>
<dbReference type="eggNOG" id="KOG1661">
    <property type="taxonomic scope" value="Eukaryota"/>
</dbReference>
<dbReference type="PANTHER" id="PTHR11579">
    <property type="entry name" value="PROTEIN-L-ISOASPARTATE O-METHYLTRANSFERASE"/>
    <property type="match status" value="1"/>
</dbReference>
<organism evidence="3 4">
    <name type="scientific">Helobdella robusta</name>
    <name type="common">Californian leech</name>
    <dbReference type="NCBI Taxonomy" id="6412"/>
    <lineage>
        <taxon>Eukaryota</taxon>
        <taxon>Metazoa</taxon>
        <taxon>Spiralia</taxon>
        <taxon>Lophotrochozoa</taxon>
        <taxon>Annelida</taxon>
        <taxon>Clitellata</taxon>
        <taxon>Hirudinea</taxon>
        <taxon>Rhynchobdellida</taxon>
        <taxon>Glossiphoniidae</taxon>
        <taxon>Helobdella</taxon>
    </lineage>
</organism>
<accession>T1EGX4</accession>
<sequence length="220" mass="24252">MGGMVSAGANNDELVRNLVKADIIKSPDVETVFRAVDRGHYFLPSSRSNAYKDSAWKSDFLHLSAPCIYGEVMEALGLEKGMSFLNLGSGTGYLSTMAGLILGSNGVNHGIEISEKAVEYSIAKVEEYINTNPYFDAFDFCHPIFKCGNCLSLVPGEMRYDRVYCGAACTFENENLLKNLVKVSGSIVVPIEDQLMKITRYSEKEWKANQLMAVSFADLI</sequence>
<dbReference type="Proteomes" id="UP000015101">
    <property type="component" value="Unassembled WGS sequence"/>
</dbReference>
<dbReference type="PANTHER" id="PTHR11579:SF9">
    <property type="entry name" value="PROTEIN-L-ISOASPARTATE O-METHYLTRANSFERASE"/>
    <property type="match status" value="1"/>
</dbReference>
<dbReference type="InterPro" id="IPR029063">
    <property type="entry name" value="SAM-dependent_MTases_sf"/>
</dbReference>
<dbReference type="OMA" id="SWETKNI"/>
<reference evidence="2 4" key="2">
    <citation type="journal article" date="2013" name="Nature">
        <title>Insights into bilaterian evolution from three spiralian genomes.</title>
        <authorList>
            <person name="Simakov O."/>
            <person name="Marletaz F."/>
            <person name="Cho S.J."/>
            <person name="Edsinger-Gonzales E."/>
            <person name="Havlak P."/>
            <person name="Hellsten U."/>
            <person name="Kuo D.H."/>
            <person name="Larsson T."/>
            <person name="Lv J."/>
            <person name="Arendt D."/>
            <person name="Savage R."/>
            <person name="Osoegawa K."/>
            <person name="de Jong P."/>
            <person name="Grimwood J."/>
            <person name="Chapman J.A."/>
            <person name="Shapiro H."/>
            <person name="Aerts A."/>
            <person name="Otillar R.P."/>
            <person name="Terry A.Y."/>
            <person name="Boore J.L."/>
            <person name="Grigoriev I.V."/>
            <person name="Lindberg D.R."/>
            <person name="Seaver E.C."/>
            <person name="Weisblat D.A."/>
            <person name="Putnam N.H."/>
            <person name="Rokhsar D.S."/>
        </authorList>
    </citation>
    <scope>NUCLEOTIDE SEQUENCE</scope>
</reference>
<dbReference type="Gene3D" id="3.40.50.150">
    <property type="entry name" value="Vaccinia Virus protein VP39"/>
    <property type="match status" value="1"/>
</dbReference>
<dbReference type="RefSeq" id="XP_009023487.1">
    <property type="nucleotide sequence ID" value="XM_009025239.1"/>
</dbReference>
<dbReference type="GO" id="GO:0004719">
    <property type="term" value="F:protein-L-isoaspartate (D-aspartate) O-methyltransferase activity"/>
    <property type="evidence" value="ECO:0000318"/>
    <property type="project" value="GO_Central"/>
</dbReference>
<proteinExistence type="inferred from homology"/>
<evidence type="ECO:0000256" key="1">
    <source>
        <dbReference type="ARBA" id="ARBA00005369"/>
    </source>
</evidence>
<dbReference type="GeneID" id="20195824"/>
<dbReference type="EnsemblMetazoa" id="HelroT123271">
    <property type="protein sequence ID" value="HelroP123271"/>
    <property type="gene ID" value="HelroG123271"/>
</dbReference>
<dbReference type="KEGG" id="hro:HELRODRAFT_123271"/>
<dbReference type="EMBL" id="KB097144">
    <property type="protein sequence ID" value="ESN98549.1"/>
    <property type="molecule type" value="Genomic_DNA"/>
</dbReference>
<keyword evidence="4" id="KW-1185">Reference proteome</keyword>
<evidence type="ECO:0000313" key="2">
    <source>
        <dbReference type="EMBL" id="ESN98549.1"/>
    </source>
</evidence>